<evidence type="ECO:0000313" key="12">
    <source>
        <dbReference type="Proteomes" id="UP000198284"/>
    </source>
</evidence>
<evidence type="ECO:0000256" key="7">
    <source>
        <dbReference type="ARBA" id="ARBA00023136"/>
    </source>
</evidence>
<organism evidence="11 12">
    <name type="scientific">Noviherbaspirillum humi</name>
    <dbReference type="NCBI Taxonomy" id="1688639"/>
    <lineage>
        <taxon>Bacteria</taxon>
        <taxon>Pseudomonadati</taxon>
        <taxon>Pseudomonadota</taxon>
        <taxon>Betaproteobacteria</taxon>
        <taxon>Burkholderiales</taxon>
        <taxon>Oxalobacteraceae</taxon>
        <taxon>Noviherbaspirillum</taxon>
    </lineage>
</organism>
<dbReference type="SUPFAM" id="SSF58104">
    <property type="entry name" value="Methyl-accepting chemotaxis protein (MCP) signaling domain"/>
    <property type="match status" value="1"/>
</dbReference>
<dbReference type="Proteomes" id="UP000198284">
    <property type="component" value="Unassembled WGS sequence"/>
</dbReference>
<evidence type="ECO:0000256" key="3">
    <source>
        <dbReference type="ARBA" id="ARBA00022481"/>
    </source>
</evidence>
<dbReference type="GO" id="GO:0006935">
    <property type="term" value="P:chemotaxis"/>
    <property type="evidence" value="ECO:0007669"/>
    <property type="project" value="UniProtKB-KW"/>
</dbReference>
<evidence type="ECO:0000256" key="9">
    <source>
        <dbReference type="PROSITE-ProRule" id="PRU00284"/>
    </source>
</evidence>
<feature type="domain" description="Methyl-accepting transducer" evidence="10">
    <location>
        <begin position="142"/>
        <end position="252"/>
    </location>
</feature>
<proteinExistence type="predicted"/>
<evidence type="ECO:0000313" key="11">
    <source>
        <dbReference type="EMBL" id="SNT10751.1"/>
    </source>
</evidence>
<evidence type="ECO:0000256" key="5">
    <source>
        <dbReference type="ARBA" id="ARBA00022692"/>
    </source>
</evidence>
<evidence type="ECO:0000259" key="10">
    <source>
        <dbReference type="PROSITE" id="PS50111"/>
    </source>
</evidence>
<evidence type="ECO:0000256" key="8">
    <source>
        <dbReference type="ARBA" id="ARBA00023224"/>
    </source>
</evidence>
<keyword evidence="4" id="KW-0145">Chemotaxis</keyword>
<evidence type="ECO:0000256" key="2">
    <source>
        <dbReference type="ARBA" id="ARBA00022475"/>
    </source>
</evidence>
<dbReference type="GO" id="GO:0007165">
    <property type="term" value="P:signal transduction"/>
    <property type="evidence" value="ECO:0007669"/>
    <property type="project" value="UniProtKB-KW"/>
</dbReference>
<comment type="subcellular location">
    <subcellularLocation>
        <location evidence="1">Cell membrane</location>
        <topology evidence="1">Multi-pass membrane protein</topology>
    </subcellularLocation>
</comment>
<keyword evidence="3" id="KW-0488">Methylation</keyword>
<evidence type="ECO:0000256" key="4">
    <source>
        <dbReference type="ARBA" id="ARBA00022500"/>
    </source>
</evidence>
<dbReference type="PANTHER" id="PTHR32089:SF39">
    <property type="entry name" value="METHYL-ACCEPTING CHEMOTAXIS PROTEIN HLYB"/>
    <property type="match status" value="1"/>
</dbReference>
<dbReference type="Pfam" id="PF00015">
    <property type="entry name" value="MCPsignal"/>
    <property type="match status" value="1"/>
</dbReference>
<reference evidence="11 12" key="1">
    <citation type="submission" date="2017-06" db="EMBL/GenBank/DDBJ databases">
        <authorList>
            <person name="Kim H.J."/>
            <person name="Triplett B.A."/>
        </authorList>
    </citation>
    <scope>NUCLEOTIDE SEQUENCE [LARGE SCALE GENOMIC DNA]</scope>
    <source>
        <strain evidence="11 12">U15</strain>
    </source>
</reference>
<evidence type="ECO:0000256" key="6">
    <source>
        <dbReference type="ARBA" id="ARBA00022989"/>
    </source>
</evidence>
<dbReference type="PROSITE" id="PS50111">
    <property type="entry name" value="CHEMOTAXIS_TRANSDUC_2"/>
    <property type="match status" value="1"/>
</dbReference>
<protein>
    <submittedName>
        <fullName evidence="11">Methyl-accepting chemotaxis protein</fullName>
    </submittedName>
</protein>
<dbReference type="Gene3D" id="1.10.287.950">
    <property type="entry name" value="Methyl-accepting chemotaxis protein"/>
    <property type="match status" value="1"/>
</dbReference>
<keyword evidence="8 9" id="KW-0807">Transducer</keyword>
<keyword evidence="12" id="KW-1185">Reference proteome</keyword>
<dbReference type="GO" id="GO:0005886">
    <property type="term" value="C:plasma membrane"/>
    <property type="evidence" value="ECO:0007669"/>
    <property type="project" value="UniProtKB-SubCell"/>
</dbReference>
<dbReference type="EMBL" id="FZOT01000014">
    <property type="protein sequence ID" value="SNT10751.1"/>
    <property type="molecule type" value="Genomic_DNA"/>
</dbReference>
<keyword evidence="6" id="KW-1133">Transmembrane helix</keyword>
<keyword evidence="2" id="KW-1003">Cell membrane</keyword>
<dbReference type="InterPro" id="IPR004089">
    <property type="entry name" value="MCPsignal_dom"/>
</dbReference>
<sequence length="361" mass="39104">MPWGRLIAAAIATLFAALPLLKQMEGLQYASVLGVALACVWLAWQRSAPVPMPIVPPDGKDQFAALVAEVMPVWRRHLGLVQQQSEKAVNDLVASFSALVQQFEQAGFTSAEGVGHQAEKRRVTIDLLTLCERELGPVIFCLEKIVESKVELMRHVHSLSEATTEMTVLADDVSQIAAQTNLLAINASIEAARAGEAGRGFAVIASEVRKLSLLSADIGRRINGRMRQVSETMALTLDSANRANESDREAITSSGHVMEDVLGHVRVLGDSAEQMRQHGSIIRGEVEKLLVALQFQDRIRQILEMLERDVARMGDAASLGSAPTAEDWLQELSTGYTMADEHDSHADGAGGQDAGGEVTFF</sequence>
<evidence type="ECO:0000256" key="1">
    <source>
        <dbReference type="ARBA" id="ARBA00004651"/>
    </source>
</evidence>
<dbReference type="PANTHER" id="PTHR32089">
    <property type="entry name" value="METHYL-ACCEPTING CHEMOTAXIS PROTEIN MCPB"/>
    <property type="match status" value="1"/>
</dbReference>
<keyword evidence="5" id="KW-0812">Transmembrane</keyword>
<accession>A0A239JY39</accession>
<dbReference type="AlphaFoldDB" id="A0A239JY39"/>
<keyword evidence="7" id="KW-0472">Membrane</keyword>
<dbReference type="SMART" id="SM00283">
    <property type="entry name" value="MA"/>
    <property type="match status" value="1"/>
</dbReference>
<name>A0A239JY39_9BURK</name>
<gene>
    <name evidence="11" type="ORF">SAMN06265795_11436</name>
</gene>